<dbReference type="PROSITE" id="PS50011">
    <property type="entry name" value="PROTEIN_KINASE_DOM"/>
    <property type="match status" value="1"/>
</dbReference>
<keyword evidence="5 12" id="KW-0418">Kinase</keyword>
<evidence type="ECO:0000256" key="6">
    <source>
        <dbReference type="ARBA" id="ARBA00022840"/>
    </source>
</evidence>
<dbReference type="GO" id="GO:0004674">
    <property type="term" value="F:protein serine/threonine kinase activity"/>
    <property type="evidence" value="ECO:0007669"/>
    <property type="project" value="UniProtKB-KW"/>
</dbReference>
<organism evidence="12 13">
    <name type="scientific">Popillia japonica</name>
    <name type="common">Japanese beetle</name>
    <dbReference type="NCBI Taxonomy" id="7064"/>
    <lineage>
        <taxon>Eukaryota</taxon>
        <taxon>Metazoa</taxon>
        <taxon>Ecdysozoa</taxon>
        <taxon>Arthropoda</taxon>
        <taxon>Hexapoda</taxon>
        <taxon>Insecta</taxon>
        <taxon>Pterygota</taxon>
        <taxon>Neoptera</taxon>
        <taxon>Endopterygota</taxon>
        <taxon>Coleoptera</taxon>
        <taxon>Polyphaga</taxon>
        <taxon>Scarabaeiformia</taxon>
        <taxon>Scarabaeidae</taxon>
        <taxon>Rutelinae</taxon>
        <taxon>Popillia</taxon>
    </lineage>
</organism>
<comment type="catalytic activity">
    <reaction evidence="7">
        <text>L-threonyl-[protein] + ATP = O-phospho-L-threonyl-[protein] + ADP + H(+)</text>
        <dbReference type="Rhea" id="RHEA:46608"/>
        <dbReference type="Rhea" id="RHEA-COMP:11060"/>
        <dbReference type="Rhea" id="RHEA-COMP:11605"/>
        <dbReference type="ChEBI" id="CHEBI:15378"/>
        <dbReference type="ChEBI" id="CHEBI:30013"/>
        <dbReference type="ChEBI" id="CHEBI:30616"/>
        <dbReference type="ChEBI" id="CHEBI:61977"/>
        <dbReference type="ChEBI" id="CHEBI:456216"/>
        <dbReference type="EC" id="2.7.11.1"/>
    </reaction>
</comment>
<comment type="similarity">
    <text evidence="10">Belongs to the protein kinase superfamily.</text>
</comment>
<dbReference type="Gene3D" id="3.30.200.20">
    <property type="entry name" value="Phosphorylase Kinase, domain 1"/>
    <property type="match status" value="1"/>
</dbReference>
<dbReference type="PANTHER" id="PTHR44329">
    <property type="entry name" value="SERINE/THREONINE-PROTEIN KINASE TNNI3K-RELATED"/>
    <property type="match status" value="1"/>
</dbReference>
<dbReference type="PANTHER" id="PTHR44329:SF285">
    <property type="entry name" value="V-MOS MOLONEY MURINE SARCOMA VIRAL ONCO HOMOLOG"/>
    <property type="match status" value="1"/>
</dbReference>
<proteinExistence type="inferred from homology"/>
<dbReference type="Proteomes" id="UP001458880">
    <property type="component" value="Unassembled WGS sequence"/>
</dbReference>
<keyword evidence="13" id="KW-1185">Reference proteome</keyword>
<dbReference type="SMART" id="SM00220">
    <property type="entry name" value="S_TKc"/>
    <property type="match status" value="1"/>
</dbReference>
<sequence length="309" mass="35509">MATPIRLLSPKLLTPKSPVQLGKFLESKPHERLNIQKKLFLPSSPQIRNQNNMRQTNIQIKIKDFSAKEKCLIIKTPEKFEILENGLTETDLNVLGRGAFGTVVTGLYKNREVAVKVTKLKKNQELNEAKLLNLCHRNIVQTIDMNEELIVKYATDITQGLLFCHKNDLVHMDLKPGNILVCEDNVCKLCDFGSCYNIKTDLYKDYEHVGTIAYTAPEILLGQKPTVKCDIYSLGITLWQMMFRRIPYEDINYYEIIVYKVVKFGLRPQCDNFQNGGDFLQNLYVSCWSTDPQDRPSCSEVLTFLNCCR</sequence>
<accession>A0AAW1JEH3</accession>
<dbReference type="PROSITE" id="PS00108">
    <property type="entry name" value="PROTEIN_KINASE_ST"/>
    <property type="match status" value="1"/>
</dbReference>
<dbReference type="InterPro" id="IPR017441">
    <property type="entry name" value="Protein_kinase_ATP_BS"/>
</dbReference>
<evidence type="ECO:0000256" key="4">
    <source>
        <dbReference type="ARBA" id="ARBA00022741"/>
    </source>
</evidence>
<keyword evidence="2 10" id="KW-0723">Serine/threonine-protein kinase</keyword>
<evidence type="ECO:0000256" key="3">
    <source>
        <dbReference type="ARBA" id="ARBA00022679"/>
    </source>
</evidence>
<dbReference type="EMBL" id="JASPKY010000407">
    <property type="protein sequence ID" value="KAK9701790.1"/>
    <property type="molecule type" value="Genomic_DNA"/>
</dbReference>
<dbReference type="InterPro" id="IPR011009">
    <property type="entry name" value="Kinase-like_dom_sf"/>
</dbReference>
<reference evidence="12 13" key="1">
    <citation type="journal article" date="2024" name="BMC Genomics">
        <title>De novo assembly and annotation of Popillia japonica's genome with initial clues to its potential as an invasive pest.</title>
        <authorList>
            <person name="Cucini C."/>
            <person name="Boschi S."/>
            <person name="Funari R."/>
            <person name="Cardaioli E."/>
            <person name="Iannotti N."/>
            <person name="Marturano G."/>
            <person name="Paoli F."/>
            <person name="Bruttini M."/>
            <person name="Carapelli A."/>
            <person name="Frati F."/>
            <person name="Nardi F."/>
        </authorList>
    </citation>
    <scope>NUCLEOTIDE SEQUENCE [LARGE SCALE GENOMIC DNA]</scope>
    <source>
        <strain evidence="12">DMR45628</strain>
    </source>
</reference>
<evidence type="ECO:0000256" key="2">
    <source>
        <dbReference type="ARBA" id="ARBA00022527"/>
    </source>
</evidence>
<evidence type="ECO:0000259" key="11">
    <source>
        <dbReference type="PROSITE" id="PS50011"/>
    </source>
</evidence>
<feature type="domain" description="Protein kinase" evidence="11">
    <location>
        <begin position="89"/>
        <end position="309"/>
    </location>
</feature>
<dbReference type="PROSITE" id="PS00107">
    <property type="entry name" value="PROTEIN_KINASE_ATP"/>
    <property type="match status" value="1"/>
</dbReference>
<keyword evidence="4 9" id="KW-0547">Nucleotide-binding</keyword>
<keyword evidence="6 9" id="KW-0067">ATP-binding</keyword>
<dbReference type="EC" id="2.7.11.1" evidence="1"/>
<evidence type="ECO:0000256" key="5">
    <source>
        <dbReference type="ARBA" id="ARBA00022777"/>
    </source>
</evidence>
<comment type="caution">
    <text evidence="12">The sequence shown here is derived from an EMBL/GenBank/DDBJ whole genome shotgun (WGS) entry which is preliminary data.</text>
</comment>
<evidence type="ECO:0000256" key="8">
    <source>
        <dbReference type="ARBA" id="ARBA00048679"/>
    </source>
</evidence>
<name>A0AAW1JEH3_POPJA</name>
<evidence type="ECO:0000313" key="13">
    <source>
        <dbReference type="Proteomes" id="UP001458880"/>
    </source>
</evidence>
<comment type="catalytic activity">
    <reaction evidence="8">
        <text>L-seryl-[protein] + ATP = O-phospho-L-seryl-[protein] + ADP + H(+)</text>
        <dbReference type="Rhea" id="RHEA:17989"/>
        <dbReference type="Rhea" id="RHEA-COMP:9863"/>
        <dbReference type="Rhea" id="RHEA-COMP:11604"/>
        <dbReference type="ChEBI" id="CHEBI:15378"/>
        <dbReference type="ChEBI" id="CHEBI:29999"/>
        <dbReference type="ChEBI" id="CHEBI:30616"/>
        <dbReference type="ChEBI" id="CHEBI:83421"/>
        <dbReference type="ChEBI" id="CHEBI:456216"/>
        <dbReference type="EC" id="2.7.11.1"/>
    </reaction>
</comment>
<dbReference type="InterPro" id="IPR000719">
    <property type="entry name" value="Prot_kinase_dom"/>
</dbReference>
<evidence type="ECO:0000256" key="9">
    <source>
        <dbReference type="PROSITE-ProRule" id="PRU10141"/>
    </source>
</evidence>
<dbReference type="GO" id="GO:0005524">
    <property type="term" value="F:ATP binding"/>
    <property type="evidence" value="ECO:0007669"/>
    <property type="project" value="UniProtKB-UniRule"/>
</dbReference>
<dbReference type="Gene3D" id="1.10.510.10">
    <property type="entry name" value="Transferase(Phosphotransferase) domain 1"/>
    <property type="match status" value="1"/>
</dbReference>
<evidence type="ECO:0000256" key="10">
    <source>
        <dbReference type="RuleBase" id="RU000304"/>
    </source>
</evidence>
<protein>
    <recommendedName>
        <fullName evidence="1">non-specific serine/threonine protein kinase</fullName>
        <ecNumber evidence="1">2.7.11.1</ecNumber>
    </recommendedName>
</protein>
<dbReference type="Pfam" id="PF00069">
    <property type="entry name" value="Pkinase"/>
    <property type="match status" value="1"/>
</dbReference>
<evidence type="ECO:0000256" key="1">
    <source>
        <dbReference type="ARBA" id="ARBA00012513"/>
    </source>
</evidence>
<feature type="binding site" evidence="9">
    <location>
        <position position="116"/>
    </location>
    <ligand>
        <name>ATP</name>
        <dbReference type="ChEBI" id="CHEBI:30616"/>
    </ligand>
</feature>
<dbReference type="InterPro" id="IPR051681">
    <property type="entry name" value="Ser/Thr_Kinases-Pseudokinases"/>
</dbReference>
<dbReference type="InterPro" id="IPR008271">
    <property type="entry name" value="Ser/Thr_kinase_AS"/>
</dbReference>
<evidence type="ECO:0000256" key="7">
    <source>
        <dbReference type="ARBA" id="ARBA00047899"/>
    </source>
</evidence>
<evidence type="ECO:0000313" key="12">
    <source>
        <dbReference type="EMBL" id="KAK9701790.1"/>
    </source>
</evidence>
<dbReference type="AlphaFoldDB" id="A0AAW1JEH3"/>
<dbReference type="SUPFAM" id="SSF56112">
    <property type="entry name" value="Protein kinase-like (PK-like)"/>
    <property type="match status" value="1"/>
</dbReference>
<gene>
    <name evidence="12" type="ORF">QE152_g30352</name>
</gene>
<keyword evidence="3" id="KW-0808">Transferase</keyword>